<accession>A0A0F9K968</accession>
<dbReference type="AlphaFoldDB" id="A0A0F9K968"/>
<proteinExistence type="predicted"/>
<evidence type="ECO:0000313" key="1">
    <source>
        <dbReference type="EMBL" id="KKM78508.1"/>
    </source>
</evidence>
<name>A0A0F9K968_9ZZZZ</name>
<protein>
    <submittedName>
        <fullName evidence="1">Uncharacterized protein</fullName>
    </submittedName>
</protein>
<dbReference type="EMBL" id="LAZR01008481">
    <property type="protein sequence ID" value="KKM78508.1"/>
    <property type="molecule type" value="Genomic_DNA"/>
</dbReference>
<comment type="caution">
    <text evidence="1">The sequence shown here is derived from an EMBL/GenBank/DDBJ whole genome shotgun (WGS) entry which is preliminary data.</text>
</comment>
<reference evidence="1" key="1">
    <citation type="journal article" date="2015" name="Nature">
        <title>Complex archaea that bridge the gap between prokaryotes and eukaryotes.</title>
        <authorList>
            <person name="Spang A."/>
            <person name="Saw J.H."/>
            <person name="Jorgensen S.L."/>
            <person name="Zaremba-Niedzwiedzka K."/>
            <person name="Martijn J."/>
            <person name="Lind A.E."/>
            <person name="van Eijk R."/>
            <person name="Schleper C."/>
            <person name="Guy L."/>
            <person name="Ettema T.J."/>
        </authorList>
    </citation>
    <scope>NUCLEOTIDE SEQUENCE</scope>
</reference>
<organism evidence="1">
    <name type="scientific">marine sediment metagenome</name>
    <dbReference type="NCBI Taxonomy" id="412755"/>
    <lineage>
        <taxon>unclassified sequences</taxon>
        <taxon>metagenomes</taxon>
        <taxon>ecological metagenomes</taxon>
    </lineage>
</organism>
<sequence>MKVISLGLGVQSTALYYMSSVGEI</sequence>
<gene>
    <name evidence="1" type="ORF">LCGC14_1359360</name>
</gene>
<feature type="non-terminal residue" evidence="1">
    <location>
        <position position="24"/>
    </location>
</feature>